<keyword evidence="9" id="KW-1185">Reference proteome</keyword>
<feature type="transmembrane region" description="Helical" evidence="6">
    <location>
        <begin position="133"/>
        <end position="151"/>
    </location>
</feature>
<feature type="transmembrane region" description="Helical" evidence="6">
    <location>
        <begin position="160"/>
        <end position="180"/>
    </location>
</feature>
<evidence type="ECO:0000256" key="6">
    <source>
        <dbReference type="SAM" id="Phobius"/>
    </source>
</evidence>
<dbReference type="Pfam" id="PF00892">
    <property type="entry name" value="EamA"/>
    <property type="match status" value="2"/>
</dbReference>
<accession>A0A7S9LVS6</accession>
<feature type="transmembrane region" description="Helical" evidence="6">
    <location>
        <begin position="25"/>
        <end position="42"/>
    </location>
</feature>
<protein>
    <submittedName>
        <fullName evidence="8">DMT family transporter</fullName>
    </submittedName>
</protein>
<dbReference type="GO" id="GO:0016020">
    <property type="term" value="C:membrane"/>
    <property type="evidence" value="ECO:0007669"/>
    <property type="project" value="UniProtKB-SubCell"/>
</dbReference>
<sequence>MALNIWALVIVKASGAEFPAVQLVFLRAAVGLALMLPWILQARGDFAQARRPRLHLARIALSSVTLTASFHAVANLPFALYTAVNFTRPLVMIALAALFLAEPATPRRWLAGALGLIGVVVAVDPRGATLDPALFAMAVTVIAGTAAIVVTRKINDQPPVVLMTAYTAGLMVTTAGPALWSWQPVASGDWPVLLAIGLFAQAAQFCFLRAHRHASAGLLAIVGYSSLILSTVVGWLVFSEVPTAAFWIGAAAIIGATWIARPATPRSPGAGRSP</sequence>
<name>A0A7S9LVS6_9RHOB</name>
<feature type="transmembrane region" description="Helical" evidence="6">
    <location>
        <begin position="192"/>
        <end position="210"/>
    </location>
</feature>
<dbReference type="KEGG" id="poz:I0K15_14105"/>
<keyword evidence="5 6" id="KW-0472">Membrane</keyword>
<proteinExistence type="inferred from homology"/>
<dbReference type="InterPro" id="IPR000620">
    <property type="entry name" value="EamA_dom"/>
</dbReference>
<feature type="transmembrane region" description="Helical" evidence="6">
    <location>
        <begin position="54"/>
        <end position="72"/>
    </location>
</feature>
<organism evidence="8 9">
    <name type="scientific">Pontivivens ytuae</name>
    <dbReference type="NCBI Taxonomy" id="2789856"/>
    <lineage>
        <taxon>Bacteria</taxon>
        <taxon>Pseudomonadati</taxon>
        <taxon>Pseudomonadota</taxon>
        <taxon>Alphaproteobacteria</taxon>
        <taxon>Rhodobacterales</taxon>
        <taxon>Paracoccaceae</taxon>
        <taxon>Pontivivens</taxon>
    </lineage>
</organism>
<gene>
    <name evidence="8" type="ORF">I0K15_14105</name>
</gene>
<reference evidence="8 9" key="1">
    <citation type="submission" date="2020-11" db="EMBL/GenBank/DDBJ databases">
        <title>Description of Pontivivens ytuae sp. nov. isolated from deep sea sediment of Mariana Trench.</title>
        <authorList>
            <person name="Wang Z."/>
            <person name="Sun Q.-L."/>
            <person name="Xu X.-D."/>
            <person name="Tang Y.-Z."/>
            <person name="Zhang J."/>
        </authorList>
    </citation>
    <scope>NUCLEOTIDE SEQUENCE [LARGE SCALE GENOMIC DNA]</scope>
    <source>
        <strain evidence="8 9">MT2928</strain>
    </source>
</reference>
<evidence type="ECO:0000256" key="2">
    <source>
        <dbReference type="ARBA" id="ARBA00009853"/>
    </source>
</evidence>
<dbReference type="PANTHER" id="PTHR22911">
    <property type="entry name" value="ACYL-MALONYL CONDENSING ENZYME-RELATED"/>
    <property type="match status" value="1"/>
</dbReference>
<evidence type="ECO:0000256" key="5">
    <source>
        <dbReference type="ARBA" id="ARBA00023136"/>
    </source>
</evidence>
<dbReference type="Proteomes" id="UP000594800">
    <property type="component" value="Chromosome"/>
</dbReference>
<dbReference type="EMBL" id="CP064942">
    <property type="protein sequence ID" value="QPH56222.1"/>
    <property type="molecule type" value="Genomic_DNA"/>
</dbReference>
<evidence type="ECO:0000256" key="1">
    <source>
        <dbReference type="ARBA" id="ARBA00004141"/>
    </source>
</evidence>
<feature type="domain" description="EamA" evidence="7">
    <location>
        <begin position="5"/>
        <end position="122"/>
    </location>
</feature>
<comment type="similarity">
    <text evidence="2">Belongs to the drug/metabolite transporter (DMT) superfamily. 10 TMS drug/metabolite exporter (DME) (TC 2.A.7.3) family.</text>
</comment>
<evidence type="ECO:0000313" key="9">
    <source>
        <dbReference type="Proteomes" id="UP000594800"/>
    </source>
</evidence>
<evidence type="ECO:0000256" key="4">
    <source>
        <dbReference type="ARBA" id="ARBA00022989"/>
    </source>
</evidence>
<dbReference type="InterPro" id="IPR037185">
    <property type="entry name" value="EmrE-like"/>
</dbReference>
<dbReference type="PANTHER" id="PTHR22911:SF6">
    <property type="entry name" value="SOLUTE CARRIER FAMILY 35 MEMBER G1"/>
    <property type="match status" value="1"/>
</dbReference>
<dbReference type="SUPFAM" id="SSF103481">
    <property type="entry name" value="Multidrug resistance efflux transporter EmrE"/>
    <property type="match status" value="2"/>
</dbReference>
<evidence type="ECO:0000256" key="3">
    <source>
        <dbReference type="ARBA" id="ARBA00022692"/>
    </source>
</evidence>
<evidence type="ECO:0000259" key="7">
    <source>
        <dbReference type="Pfam" id="PF00892"/>
    </source>
</evidence>
<feature type="transmembrane region" description="Helical" evidence="6">
    <location>
        <begin position="244"/>
        <end position="260"/>
    </location>
</feature>
<dbReference type="AlphaFoldDB" id="A0A7S9LVS6"/>
<evidence type="ECO:0000313" key="8">
    <source>
        <dbReference type="EMBL" id="QPH56222.1"/>
    </source>
</evidence>
<keyword evidence="3 6" id="KW-0812">Transmembrane</keyword>
<feature type="domain" description="EamA" evidence="7">
    <location>
        <begin position="133"/>
        <end position="259"/>
    </location>
</feature>
<feature type="transmembrane region" description="Helical" evidence="6">
    <location>
        <begin position="108"/>
        <end position="127"/>
    </location>
</feature>
<keyword evidence="4 6" id="KW-1133">Transmembrane helix</keyword>
<feature type="transmembrane region" description="Helical" evidence="6">
    <location>
        <begin position="217"/>
        <end position="238"/>
    </location>
</feature>
<comment type="subcellular location">
    <subcellularLocation>
        <location evidence="1">Membrane</location>
        <topology evidence="1">Multi-pass membrane protein</topology>
    </subcellularLocation>
</comment>
<feature type="transmembrane region" description="Helical" evidence="6">
    <location>
        <begin position="78"/>
        <end position="101"/>
    </location>
</feature>